<name>A0A8B7XI55_ACAPL</name>
<accession>A0A8B7XI55</accession>
<dbReference type="PANTHER" id="PTHR12522:SF4">
    <property type="entry name" value="ZINC FINGER PROTEIN ELBOW"/>
    <property type="match status" value="1"/>
</dbReference>
<evidence type="ECO:0000256" key="4">
    <source>
        <dbReference type="ARBA" id="ARBA00022833"/>
    </source>
</evidence>
<dbReference type="OMA" id="SQAPHMD"/>
<keyword evidence="3 5" id="KW-0863">Zinc-finger</keyword>
<feature type="region of interest" description="Disordered" evidence="6">
    <location>
        <begin position="86"/>
        <end position="215"/>
    </location>
</feature>
<dbReference type="InterPro" id="IPR051520">
    <property type="entry name" value="Elbow/Noc_ZnFinger"/>
</dbReference>
<feature type="compositionally biased region" description="Low complexity" evidence="6">
    <location>
        <begin position="196"/>
        <end position="207"/>
    </location>
</feature>
<dbReference type="KEGG" id="aplc:110973393"/>
<evidence type="ECO:0000256" key="5">
    <source>
        <dbReference type="PROSITE-ProRule" id="PRU00042"/>
    </source>
</evidence>
<dbReference type="GO" id="GO:0045892">
    <property type="term" value="P:negative regulation of DNA-templated transcription"/>
    <property type="evidence" value="ECO:0007669"/>
    <property type="project" value="TreeGrafter"/>
</dbReference>
<evidence type="ECO:0000256" key="6">
    <source>
        <dbReference type="SAM" id="MobiDB-lite"/>
    </source>
</evidence>
<keyword evidence="8" id="KW-1185">Reference proteome</keyword>
<dbReference type="PANTHER" id="PTHR12522">
    <property type="entry name" value="ZINC-FINGER PROTEIN NOLZ1-RELATED"/>
    <property type="match status" value="1"/>
</dbReference>
<sequence>MCLIACSLPALRHSELDSDRTRIVWDTAVAVVLLSSAQCTCTLGYYSTNMLASRPLMHTEYLQPLDPLPTTLDAKKSPLALLAQTCSSIGKPDPPPSSNDAKPAATPIGRHSPSGKHSPEKASTAAGLPESSSGFKPYKQPEKREGDAQVIKIGYGKEKREAKSPPSSNSPRSPPLKAKTEPATTPTSTPGSIDASTSQSGHSSLSDGSHKDTVTVTKPTAPVQAAQVAPSHLHHSSYPGHYKHGLLTPSHAGHCGCPSQVVGHMPYYPDPAVAARDPVSVHPLKHDVNPLLAATASPYTAYARVKTADGGTTLMPICRDPYCTNCQSAQHYQTGTPSGCTQCRHDTFALNTPLPIALPLPGSMSPYLSSSVASSVHQTPYLYPHSITTTSQEHGHVCNWVSGATSCGKRFASSEELLQHLRTHTMTNSEVPTSSALSATLGAQLSAYYMQYPTAAAAAAAAASFGLPKPGFPTPLSPVGAIRYHPYSKTPSPIAALPGLPTGAYYSPYPLHDIKSRFATAGLPH</sequence>
<dbReference type="AlphaFoldDB" id="A0A8B7XI55"/>
<organism evidence="8 9">
    <name type="scientific">Acanthaster planci</name>
    <name type="common">Crown-of-thorns starfish</name>
    <dbReference type="NCBI Taxonomy" id="133434"/>
    <lineage>
        <taxon>Eukaryota</taxon>
        <taxon>Metazoa</taxon>
        <taxon>Echinodermata</taxon>
        <taxon>Eleutherozoa</taxon>
        <taxon>Asterozoa</taxon>
        <taxon>Asteroidea</taxon>
        <taxon>Valvatacea</taxon>
        <taxon>Valvatida</taxon>
        <taxon>Acanthasteridae</taxon>
        <taxon>Acanthaster</taxon>
    </lineage>
</organism>
<evidence type="ECO:0000256" key="2">
    <source>
        <dbReference type="ARBA" id="ARBA00022723"/>
    </source>
</evidence>
<feature type="compositionally biased region" description="Polar residues" evidence="6">
    <location>
        <begin position="182"/>
        <end position="195"/>
    </location>
</feature>
<protein>
    <submittedName>
        <fullName evidence="9">Zinc finger protein 703-A-like</fullName>
    </submittedName>
</protein>
<feature type="domain" description="C2H2-type" evidence="7">
    <location>
        <begin position="396"/>
        <end position="429"/>
    </location>
</feature>
<dbReference type="OrthoDB" id="10054079at2759"/>
<dbReference type="Gene3D" id="3.30.160.60">
    <property type="entry name" value="Classic Zinc Finger"/>
    <property type="match status" value="1"/>
</dbReference>
<dbReference type="PROSITE" id="PS50157">
    <property type="entry name" value="ZINC_FINGER_C2H2_2"/>
    <property type="match status" value="1"/>
</dbReference>
<keyword evidence="2" id="KW-0479">Metal-binding</keyword>
<reference evidence="9" key="1">
    <citation type="submission" date="2025-08" db="UniProtKB">
        <authorList>
            <consortium name="RefSeq"/>
        </authorList>
    </citation>
    <scope>IDENTIFICATION</scope>
</reference>
<evidence type="ECO:0000313" key="9">
    <source>
        <dbReference type="RefSeq" id="XP_022079901.1"/>
    </source>
</evidence>
<dbReference type="Proteomes" id="UP000694845">
    <property type="component" value="Unplaced"/>
</dbReference>
<dbReference type="GO" id="GO:0008270">
    <property type="term" value="F:zinc ion binding"/>
    <property type="evidence" value="ECO:0007669"/>
    <property type="project" value="UniProtKB-KW"/>
</dbReference>
<evidence type="ECO:0000313" key="8">
    <source>
        <dbReference type="Proteomes" id="UP000694845"/>
    </source>
</evidence>
<dbReference type="RefSeq" id="XP_022079901.1">
    <property type="nucleotide sequence ID" value="XM_022224209.1"/>
</dbReference>
<dbReference type="GeneID" id="110973393"/>
<evidence type="ECO:0000256" key="3">
    <source>
        <dbReference type="ARBA" id="ARBA00022771"/>
    </source>
</evidence>
<keyword evidence="4" id="KW-0862">Zinc</keyword>
<dbReference type="InterPro" id="IPR013087">
    <property type="entry name" value="Znf_C2H2_type"/>
</dbReference>
<gene>
    <name evidence="9" type="primary">LOC110973393</name>
</gene>
<comment type="similarity">
    <text evidence="1">Belongs to the Elbow/Noc family.</text>
</comment>
<dbReference type="GO" id="GO:0005634">
    <property type="term" value="C:nucleus"/>
    <property type="evidence" value="ECO:0007669"/>
    <property type="project" value="TreeGrafter"/>
</dbReference>
<evidence type="ECO:0000259" key="7">
    <source>
        <dbReference type="PROSITE" id="PS50157"/>
    </source>
</evidence>
<evidence type="ECO:0000256" key="1">
    <source>
        <dbReference type="ARBA" id="ARBA00010144"/>
    </source>
</evidence>
<proteinExistence type="inferred from homology"/>